<dbReference type="GO" id="GO:0005886">
    <property type="term" value="C:plasma membrane"/>
    <property type="evidence" value="ECO:0007669"/>
    <property type="project" value="TreeGrafter"/>
</dbReference>
<dbReference type="AlphaFoldDB" id="A0A1L7WYX0"/>
<dbReference type="GO" id="GO:0015123">
    <property type="term" value="F:acetate transmembrane transporter activity"/>
    <property type="evidence" value="ECO:0007669"/>
    <property type="project" value="TreeGrafter"/>
</dbReference>
<dbReference type="Pfam" id="PF01184">
    <property type="entry name" value="Gpr1_Fun34_YaaH"/>
    <property type="match status" value="1"/>
</dbReference>
<comment type="subcellular location">
    <subcellularLocation>
        <location evidence="1">Membrane</location>
        <topology evidence="1">Multi-pass membrane protein</topology>
    </subcellularLocation>
</comment>
<dbReference type="PANTHER" id="PTHR31123:SF4">
    <property type="entry name" value="PROTEIN ALCS"/>
    <property type="match status" value="1"/>
</dbReference>
<evidence type="ECO:0000256" key="7">
    <source>
        <dbReference type="SAM" id="Phobius"/>
    </source>
</evidence>
<comment type="similarity">
    <text evidence="2">Belongs to the acetate uptake transporter (AceTr) (TC 2.A.96) family.</text>
</comment>
<dbReference type="InterPro" id="IPR000791">
    <property type="entry name" value="Gpr1/Fun34/SatP-like"/>
</dbReference>
<evidence type="ECO:0000256" key="2">
    <source>
        <dbReference type="ARBA" id="ARBA00005587"/>
    </source>
</evidence>
<evidence type="ECO:0000313" key="8">
    <source>
        <dbReference type="EMBL" id="CZR57968.1"/>
    </source>
</evidence>
<keyword evidence="9" id="KW-1185">Reference proteome</keyword>
<dbReference type="EMBL" id="FJOG01000011">
    <property type="protein sequence ID" value="CZR57968.1"/>
    <property type="molecule type" value="Genomic_DNA"/>
</dbReference>
<dbReference type="PANTHER" id="PTHR31123">
    <property type="entry name" value="ACCUMULATION OF DYADS PROTEIN 2-RELATED"/>
    <property type="match status" value="1"/>
</dbReference>
<feature type="transmembrane region" description="Helical" evidence="7">
    <location>
        <begin position="158"/>
        <end position="177"/>
    </location>
</feature>
<feature type="transmembrane region" description="Helical" evidence="7">
    <location>
        <begin position="61"/>
        <end position="80"/>
    </location>
</feature>
<proteinExistence type="inferred from homology"/>
<evidence type="ECO:0000256" key="3">
    <source>
        <dbReference type="ARBA" id="ARBA00022692"/>
    </source>
</evidence>
<keyword evidence="4 7" id="KW-1133">Transmembrane helix</keyword>
<dbReference type="Proteomes" id="UP000184330">
    <property type="component" value="Unassembled WGS sequence"/>
</dbReference>
<feature type="transmembrane region" description="Helical" evidence="7">
    <location>
        <begin position="224"/>
        <end position="243"/>
    </location>
</feature>
<gene>
    <name evidence="8" type="ORF">PAC_07858</name>
</gene>
<dbReference type="OrthoDB" id="3648309at2759"/>
<feature type="transmembrane region" description="Helical" evidence="7">
    <location>
        <begin position="118"/>
        <end position="138"/>
    </location>
</feature>
<reference evidence="8 9" key="1">
    <citation type="submission" date="2016-03" db="EMBL/GenBank/DDBJ databases">
        <authorList>
            <person name="Ploux O."/>
        </authorList>
    </citation>
    <scope>NUCLEOTIDE SEQUENCE [LARGE SCALE GENOMIC DNA]</scope>
    <source>
        <strain evidence="8 9">UAMH 11012</strain>
    </source>
</reference>
<dbReference type="InterPro" id="IPR051633">
    <property type="entry name" value="AceTr"/>
</dbReference>
<feature type="region of interest" description="Disordered" evidence="6">
    <location>
        <begin position="1"/>
        <end position="20"/>
    </location>
</feature>
<keyword evidence="5 7" id="KW-0472">Membrane</keyword>
<feature type="transmembrane region" description="Helical" evidence="7">
    <location>
        <begin position="184"/>
        <end position="204"/>
    </location>
</feature>
<name>A0A1L7WYX0_9HELO</name>
<protein>
    <submittedName>
        <fullName evidence="8">Related to Y.lipolytica GPR1 protein and Fun34p</fullName>
    </submittedName>
</protein>
<accession>A0A1L7WYX0</accession>
<evidence type="ECO:0000256" key="5">
    <source>
        <dbReference type="ARBA" id="ARBA00023136"/>
    </source>
</evidence>
<organism evidence="8 9">
    <name type="scientific">Phialocephala subalpina</name>
    <dbReference type="NCBI Taxonomy" id="576137"/>
    <lineage>
        <taxon>Eukaryota</taxon>
        <taxon>Fungi</taxon>
        <taxon>Dikarya</taxon>
        <taxon>Ascomycota</taxon>
        <taxon>Pezizomycotina</taxon>
        <taxon>Leotiomycetes</taxon>
        <taxon>Helotiales</taxon>
        <taxon>Mollisiaceae</taxon>
        <taxon>Phialocephala</taxon>
        <taxon>Phialocephala fortinii species complex</taxon>
    </lineage>
</organism>
<sequence>MSALNPEDPTISSGSDSGKGARLQHVESLSIPPELFEKLYLSPQNRVHGELRGTLGNPTPLALVGFLIALSPLSVELMGWRGATGLNVTIGVNYFFGGFLLILAGILEFFLGNTFPSVVFFGYGAHFLSFAATFQPFYNAIAAYSPDGSQTQTPGFASSFAFYAVFMGVLSFVYMICSLRTNIVFVLIFLCATLGFCLAGGAFWTAAAGMSIGVTLLKGTGGAFFAAAMFGWYLLMVIMFATLDLPWGLSKLPVMDLSTVIKGASDRRKMKEV</sequence>
<feature type="transmembrane region" description="Helical" evidence="7">
    <location>
        <begin position="92"/>
        <end position="111"/>
    </location>
</feature>
<evidence type="ECO:0000256" key="1">
    <source>
        <dbReference type="ARBA" id="ARBA00004141"/>
    </source>
</evidence>
<evidence type="ECO:0000313" key="9">
    <source>
        <dbReference type="Proteomes" id="UP000184330"/>
    </source>
</evidence>
<evidence type="ECO:0000256" key="6">
    <source>
        <dbReference type="SAM" id="MobiDB-lite"/>
    </source>
</evidence>
<keyword evidence="3 7" id="KW-0812">Transmembrane</keyword>
<evidence type="ECO:0000256" key="4">
    <source>
        <dbReference type="ARBA" id="ARBA00022989"/>
    </source>
</evidence>